<dbReference type="InterPro" id="IPR013324">
    <property type="entry name" value="RNA_pol_sigma_r3/r4-like"/>
</dbReference>
<feature type="domain" description="RNA polymerase sigma factor 70 region 4 type 2" evidence="6">
    <location>
        <begin position="137"/>
        <end position="186"/>
    </location>
</feature>
<evidence type="ECO:0000256" key="2">
    <source>
        <dbReference type="ARBA" id="ARBA00023015"/>
    </source>
</evidence>
<evidence type="ECO:0000256" key="1">
    <source>
        <dbReference type="ARBA" id="ARBA00010641"/>
    </source>
</evidence>
<dbReference type="GO" id="GO:0006352">
    <property type="term" value="P:DNA-templated transcription initiation"/>
    <property type="evidence" value="ECO:0007669"/>
    <property type="project" value="InterPro"/>
</dbReference>
<dbReference type="Pfam" id="PF08281">
    <property type="entry name" value="Sigma70_r4_2"/>
    <property type="match status" value="1"/>
</dbReference>
<dbReference type="OrthoDB" id="9150024at2"/>
<dbReference type="Gene3D" id="1.10.1740.10">
    <property type="match status" value="1"/>
</dbReference>
<comment type="similarity">
    <text evidence="1">Belongs to the sigma-70 factor family. ECF subfamily.</text>
</comment>
<dbReference type="InterPro" id="IPR013249">
    <property type="entry name" value="RNA_pol_sigma70_r4_t2"/>
</dbReference>
<dbReference type="Pfam" id="PF04542">
    <property type="entry name" value="Sigma70_r2"/>
    <property type="match status" value="1"/>
</dbReference>
<reference evidence="7 8" key="1">
    <citation type="submission" date="2016-11" db="EMBL/GenBank/DDBJ databases">
        <authorList>
            <person name="Jaros S."/>
            <person name="Januszkiewicz K."/>
            <person name="Wedrychowicz H."/>
        </authorList>
    </citation>
    <scope>NUCLEOTIDE SEQUENCE [LARGE SCALE GENOMIC DNA]</scope>
    <source>
        <strain evidence="7 8">DSM 21986</strain>
    </source>
</reference>
<dbReference type="InterPro" id="IPR007627">
    <property type="entry name" value="RNA_pol_sigma70_r2"/>
</dbReference>
<protein>
    <submittedName>
        <fullName evidence="7">RNA polymerase sigma-70 factor, ECF subfamily</fullName>
    </submittedName>
</protein>
<dbReference type="InterPro" id="IPR036388">
    <property type="entry name" value="WH-like_DNA-bd_sf"/>
</dbReference>
<keyword evidence="3" id="KW-0731">Sigma factor</keyword>
<keyword evidence="8" id="KW-1185">Reference proteome</keyword>
<name>A0A1M5DT30_9BACT</name>
<evidence type="ECO:0000256" key="4">
    <source>
        <dbReference type="ARBA" id="ARBA00023163"/>
    </source>
</evidence>
<dbReference type="Gene3D" id="1.10.10.10">
    <property type="entry name" value="Winged helix-like DNA-binding domain superfamily/Winged helix DNA-binding domain"/>
    <property type="match status" value="1"/>
</dbReference>
<evidence type="ECO:0000256" key="3">
    <source>
        <dbReference type="ARBA" id="ARBA00023082"/>
    </source>
</evidence>
<dbReference type="SUPFAM" id="SSF88946">
    <property type="entry name" value="Sigma2 domain of RNA polymerase sigma factors"/>
    <property type="match status" value="1"/>
</dbReference>
<dbReference type="InterPro" id="IPR039425">
    <property type="entry name" value="RNA_pol_sigma-70-like"/>
</dbReference>
<dbReference type="EMBL" id="FQUS01000012">
    <property type="protein sequence ID" value="SHF70011.1"/>
    <property type="molecule type" value="Genomic_DNA"/>
</dbReference>
<dbReference type="InterPro" id="IPR013325">
    <property type="entry name" value="RNA_pol_sigma_r2"/>
</dbReference>
<dbReference type="Proteomes" id="UP000184041">
    <property type="component" value="Unassembled WGS sequence"/>
</dbReference>
<dbReference type="RefSeq" id="WP_073064380.1">
    <property type="nucleotide sequence ID" value="NZ_FQUS01000012.1"/>
</dbReference>
<evidence type="ECO:0000259" key="5">
    <source>
        <dbReference type="Pfam" id="PF04542"/>
    </source>
</evidence>
<dbReference type="SUPFAM" id="SSF88659">
    <property type="entry name" value="Sigma3 and sigma4 domains of RNA polymerase sigma factors"/>
    <property type="match status" value="1"/>
</dbReference>
<dbReference type="GO" id="GO:0003677">
    <property type="term" value="F:DNA binding"/>
    <property type="evidence" value="ECO:0007669"/>
    <property type="project" value="InterPro"/>
</dbReference>
<evidence type="ECO:0000313" key="7">
    <source>
        <dbReference type="EMBL" id="SHF70011.1"/>
    </source>
</evidence>
<dbReference type="GO" id="GO:0016987">
    <property type="term" value="F:sigma factor activity"/>
    <property type="evidence" value="ECO:0007669"/>
    <property type="project" value="UniProtKB-KW"/>
</dbReference>
<organism evidence="7 8">
    <name type="scientific">Fodinibius roseus</name>
    <dbReference type="NCBI Taxonomy" id="1194090"/>
    <lineage>
        <taxon>Bacteria</taxon>
        <taxon>Pseudomonadati</taxon>
        <taxon>Balneolota</taxon>
        <taxon>Balneolia</taxon>
        <taxon>Balneolales</taxon>
        <taxon>Balneolaceae</taxon>
        <taxon>Fodinibius</taxon>
    </lineage>
</organism>
<accession>A0A1M5DT30</accession>
<dbReference type="STRING" id="1194090.SAMN05443144_11223"/>
<dbReference type="PANTHER" id="PTHR43133:SF46">
    <property type="entry name" value="RNA POLYMERASE SIGMA-70 FACTOR ECF SUBFAMILY"/>
    <property type="match status" value="1"/>
</dbReference>
<evidence type="ECO:0000313" key="8">
    <source>
        <dbReference type="Proteomes" id="UP000184041"/>
    </source>
</evidence>
<dbReference type="InterPro" id="IPR014284">
    <property type="entry name" value="RNA_pol_sigma-70_dom"/>
</dbReference>
<dbReference type="AlphaFoldDB" id="A0A1M5DT30"/>
<gene>
    <name evidence="7" type="ORF">SAMN05443144_11223</name>
</gene>
<dbReference type="PANTHER" id="PTHR43133">
    <property type="entry name" value="RNA POLYMERASE ECF-TYPE SIGMA FACTO"/>
    <property type="match status" value="1"/>
</dbReference>
<feature type="domain" description="RNA polymerase sigma-70 region 2" evidence="5">
    <location>
        <begin position="34"/>
        <end position="101"/>
    </location>
</feature>
<sequence length="196" mass="23482">MLIRDNNRKAYGDTSDLELCRLTRWGDEDAFSELFRRHYNALYQYGMSFYSSKAFVKDCIQTLFLRLWRKKEYYLRDIQSPRAYLLVSLRRIMLRDKKKRSARKERNREYASDFSKISHAVEQSIIDREITEEHKVLLETALNSLTKRQKEAFVLRLHQGLDNEEIAYVMEITKGRVEDLIYHATKSIKKEISERA</sequence>
<evidence type="ECO:0000259" key="6">
    <source>
        <dbReference type="Pfam" id="PF08281"/>
    </source>
</evidence>
<proteinExistence type="inferred from homology"/>
<dbReference type="NCBIfam" id="TIGR02937">
    <property type="entry name" value="sigma70-ECF"/>
    <property type="match status" value="1"/>
</dbReference>
<keyword evidence="4" id="KW-0804">Transcription</keyword>
<keyword evidence="2" id="KW-0805">Transcription regulation</keyword>